<dbReference type="SUPFAM" id="SSF52058">
    <property type="entry name" value="L domain-like"/>
    <property type="match status" value="1"/>
</dbReference>
<keyword evidence="5" id="KW-1185">Reference proteome</keyword>
<protein>
    <submittedName>
        <fullName evidence="4">Disease resistance protein</fullName>
    </submittedName>
</protein>
<dbReference type="PANTHER" id="PTHR47186:SF14">
    <property type="entry name" value="PROTEIN KINASE DOMAIN-CONTAINING PROTEIN"/>
    <property type="match status" value="1"/>
</dbReference>
<sequence>MDRCFLTKGSNATYIRMHEKCRDLALHILSRPPGGGHKFLVKAGICLRQTPEAGEWEGVERISLMHNNLCDLPERPNCSGLSMLFLQHNVEIHRIPNNFFMAMGVLRFLDLSRTGISSLPESLSALSNLRNLYLKHCARLKSLPDGIGANLYKLELLDIRGTGLRRLPEDIGLLPRLQCLHASTSNFGDVTNQSPSMFPSGIISRQQLEEVIIDVSSDDGGLPVLEELRVCAAYSRRT</sequence>
<reference evidence="4" key="2">
    <citation type="submission" date="2023-06" db="EMBL/GenBank/DDBJ databases">
        <authorList>
            <person name="Ma L."/>
            <person name="Liu K.-W."/>
            <person name="Li Z."/>
            <person name="Hsiao Y.-Y."/>
            <person name="Qi Y."/>
            <person name="Fu T."/>
            <person name="Tang G."/>
            <person name="Zhang D."/>
            <person name="Sun W.-H."/>
            <person name="Liu D.-K."/>
            <person name="Li Y."/>
            <person name="Chen G.-Z."/>
            <person name="Liu X.-D."/>
            <person name="Liao X.-Y."/>
            <person name="Jiang Y.-T."/>
            <person name="Yu X."/>
            <person name="Hao Y."/>
            <person name="Huang J."/>
            <person name="Zhao X.-W."/>
            <person name="Ke S."/>
            <person name="Chen Y.-Y."/>
            <person name="Wu W.-L."/>
            <person name="Hsu J.-L."/>
            <person name="Lin Y.-F."/>
            <person name="Huang M.-D."/>
            <person name="Li C.-Y."/>
            <person name="Huang L."/>
            <person name="Wang Z.-W."/>
            <person name="Zhao X."/>
            <person name="Zhong W.-Y."/>
            <person name="Peng D.-H."/>
            <person name="Ahmad S."/>
            <person name="Lan S."/>
            <person name="Zhang J.-S."/>
            <person name="Tsai W.-C."/>
            <person name="Van De Peer Y."/>
            <person name="Liu Z.-J."/>
        </authorList>
    </citation>
    <scope>NUCLEOTIDE SEQUENCE</scope>
    <source>
        <strain evidence="4">CP</strain>
        <tissue evidence="4">Leaves</tissue>
    </source>
</reference>
<keyword evidence="2" id="KW-0677">Repeat</keyword>
<keyword evidence="1" id="KW-0433">Leucine-rich repeat</keyword>
<gene>
    <name evidence="4" type="ORF">QJS10_CPB04g01808</name>
</gene>
<organism evidence="4 5">
    <name type="scientific">Acorus calamus</name>
    <name type="common">Sweet flag</name>
    <dbReference type="NCBI Taxonomy" id="4465"/>
    <lineage>
        <taxon>Eukaryota</taxon>
        <taxon>Viridiplantae</taxon>
        <taxon>Streptophyta</taxon>
        <taxon>Embryophyta</taxon>
        <taxon>Tracheophyta</taxon>
        <taxon>Spermatophyta</taxon>
        <taxon>Magnoliopsida</taxon>
        <taxon>Liliopsida</taxon>
        <taxon>Acoraceae</taxon>
        <taxon>Acorus</taxon>
    </lineage>
</organism>
<dbReference type="Gene3D" id="3.80.10.10">
    <property type="entry name" value="Ribonuclease Inhibitor"/>
    <property type="match status" value="1"/>
</dbReference>
<evidence type="ECO:0000259" key="3">
    <source>
        <dbReference type="Pfam" id="PF23598"/>
    </source>
</evidence>
<comment type="caution">
    <text evidence="4">The sequence shown here is derived from an EMBL/GenBank/DDBJ whole genome shotgun (WGS) entry which is preliminary data.</text>
</comment>
<evidence type="ECO:0000313" key="5">
    <source>
        <dbReference type="Proteomes" id="UP001180020"/>
    </source>
</evidence>
<dbReference type="EMBL" id="JAUJYO010000004">
    <property type="protein sequence ID" value="KAK1318747.1"/>
    <property type="molecule type" value="Genomic_DNA"/>
</dbReference>
<reference evidence="4" key="1">
    <citation type="journal article" date="2023" name="Nat. Commun.">
        <title>Diploid and tetraploid genomes of Acorus and the evolution of monocots.</title>
        <authorList>
            <person name="Ma L."/>
            <person name="Liu K.W."/>
            <person name="Li Z."/>
            <person name="Hsiao Y.Y."/>
            <person name="Qi Y."/>
            <person name="Fu T."/>
            <person name="Tang G.D."/>
            <person name="Zhang D."/>
            <person name="Sun W.H."/>
            <person name="Liu D.K."/>
            <person name="Li Y."/>
            <person name="Chen G.Z."/>
            <person name="Liu X.D."/>
            <person name="Liao X.Y."/>
            <person name="Jiang Y.T."/>
            <person name="Yu X."/>
            <person name="Hao Y."/>
            <person name="Huang J."/>
            <person name="Zhao X.W."/>
            <person name="Ke S."/>
            <person name="Chen Y.Y."/>
            <person name="Wu W.L."/>
            <person name="Hsu J.L."/>
            <person name="Lin Y.F."/>
            <person name="Huang M.D."/>
            <person name="Li C.Y."/>
            <person name="Huang L."/>
            <person name="Wang Z.W."/>
            <person name="Zhao X."/>
            <person name="Zhong W.Y."/>
            <person name="Peng D.H."/>
            <person name="Ahmad S."/>
            <person name="Lan S."/>
            <person name="Zhang J.S."/>
            <person name="Tsai W.C."/>
            <person name="Van de Peer Y."/>
            <person name="Liu Z.J."/>
        </authorList>
    </citation>
    <scope>NUCLEOTIDE SEQUENCE</scope>
    <source>
        <strain evidence="4">CP</strain>
    </source>
</reference>
<feature type="domain" description="Disease resistance R13L4/SHOC-2-like LRR" evidence="3">
    <location>
        <begin position="123"/>
        <end position="214"/>
    </location>
</feature>
<dbReference type="AlphaFoldDB" id="A0AAV9EZY2"/>
<dbReference type="Pfam" id="PF23598">
    <property type="entry name" value="LRR_14"/>
    <property type="match status" value="1"/>
</dbReference>
<evidence type="ECO:0000256" key="2">
    <source>
        <dbReference type="ARBA" id="ARBA00022737"/>
    </source>
</evidence>
<dbReference type="InterPro" id="IPR055414">
    <property type="entry name" value="LRR_R13L4/SHOC2-like"/>
</dbReference>
<evidence type="ECO:0000313" key="4">
    <source>
        <dbReference type="EMBL" id="KAK1318747.1"/>
    </source>
</evidence>
<dbReference type="InterPro" id="IPR003591">
    <property type="entry name" value="Leu-rich_rpt_typical-subtyp"/>
</dbReference>
<dbReference type="InterPro" id="IPR032675">
    <property type="entry name" value="LRR_dom_sf"/>
</dbReference>
<accession>A0AAV9EZY2</accession>
<name>A0AAV9EZY2_ACOCL</name>
<dbReference type="SMART" id="SM00369">
    <property type="entry name" value="LRR_TYP"/>
    <property type="match status" value="3"/>
</dbReference>
<dbReference type="Proteomes" id="UP001180020">
    <property type="component" value="Unassembled WGS sequence"/>
</dbReference>
<proteinExistence type="predicted"/>
<dbReference type="PANTHER" id="PTHR47186">
    <property type="entry name" value="LEUCINE-RICH REPEAT-CONTAINING PROTEIN 57"/>
    <property type="match status" value="1"/>
</dbReference>
<evidence type="ECO:0000256" key="1">
    <source>
        <dbReference type="ARBA" id="ARBA00022614"/>
    </source>
</evidence>